<dbReference type="SUPFAM" id="SSF47240">
    <property type="entry name" value="Ferritin-like"/>
    <property type="match status" value="1"/>
</dbReference>
<feature type="compositionally biased region" description="Polar residues" evidence="1">
    <location>
        <begin position="9"/>
        <end position="20"/>
    </location>
</feature>
<dbReference type="CDD" id="cd07909">
    <property type="entry name" value="YciF"/>
    <property type="match status" value="1"/>
</dbReference>
<dbReference type="PANTHER" id="PTHR30565:SF9">
    <property type="entry name" value="PROTEIN YCIF"/>
    <property type="match status" value="1"/>
</dbReference>
<name>A0AAP2E1M6_9BACT</name>
<dbReference type="Gene3D" id="1.20.1260.10">
    <property type="match status" value="1"/>
</dbReference>
<feature type="region of interest" description="Disordered" evidence="1">
    <location>
        <begin position="1"/>
        <end position="23"/>
    </location>
</feature>
<dbReference type="InterPro" id="IPR047114">
    <property type="entry name" value="YciF"/>
</dbReference>
<organism evidence="2 3">
    <name type="scientific">Dawidia cretensis</name>
    <dbReference type="NCBI Taxonomy" id="2782350"/>
    <lineage>
        <taxon>Bacteria</taxon>
        <taxon>Pseudomonadati</taxon>
        <taxon>Bacteroidota</taxon>
        <taxon>Cytophagia</taxon>
        <taxon>Cytophagales</taxon>
        <taxon>Chryseotaleaceae</taxon>
        <taxon>Dawidia</taxon>
    </lineage>
</organism>
<evidence type="ECO:0000256" key="1">
    <source>
        <dbReference type="SAM" id="MobiDB-lite"/>
    </source>
</evidence>
<sequence>MAKTAKKSAGSTRANASVATESDPKSALLVLFKDSIKDIYWAEKHLTKALPKMRKAATSPELQEAFETHLEQTQEHVARLEQVFELLETKAQAKKCDAMEGLVQEAESIIEDTEKGTATRDVGLILAAQKVEHYEIATYGGLAQLARTLGHDEIADILAETLEEEKETDELLTGIAENDINYEAAQEDEE</sequence>
<dbReference type="InterPro" id="IPR010287">
    <property type="entry name" value="DUF892_YciF-like"/>
</dbReference>
<comment type="caution">
    <text evidence="2">The sequence shown here is derived from an EMBL/GenBank/DDBJ whole genome shotgun (WGS) entry which is preliminary data.</text>
</comment>
<dbReference type="Proteomes" id="UP001319080">
    <property type="component" value="Unassembled WGS sequence"/>
</dbReference>
<keyword evidence="3" id="KW-1185">Reference proteome</keyword>
<reference evidence="2 3" key="1">
    <citation type="submission" date="2021-05" db="EMBL/GenBank/DDBJ databases">
        <title>A Polyphasic approach of four new species of the genus Ohtaekwangia: Ohtaekwangia histidinii sp. nov., Ohtaekwangia cretensis sp. nov., Ohtaekwangia indiensis sp. nov., Ohtaekwangia reichenbachii sp. nov. from diverse environment.</title>
        <authorList>
            <person name="Octaviana S."/>
        </authorList>
    </citation>
    <scope>NUCLEOTIDE SEQUENCE [LARGE SCALE GENOMIC DNA]</scope>
    <source>
        <strain evidence="2 3">PWU5</strain>
    </source>
</reference>
<dbReference type="Pfam" id="PF05974">
    <property type="entry name" value="DUF892"/>
    <property type="match status" value="1"/>
</dbReference>
<accession>A0AAP2E1M6</accession>
<gene>
    <name evidence="2" type="ORF">KK062_24645</name>
</gene>
<dbReference type="EMBL" id="JAHESE010000034">
    <property type="protein sequence ID" value="MBT1711455.1"/>
    <property type="molecule type" value="Genomic_DNA"/>
</dbReference>
<proteinExistence type="predicted"/>
<dbReference type="InterPro" id="IPR009078">
    <property type="entry name" value="Ferritin-like_SF"/>
</dbReference>
<dbReference type="AlphaFoldDB" id="A0AAP2E1M6"/>
<evidence type="ECO:0000313" key="3">
    <source>
        <dbReference type="Proteomes" id="UP001319080"/>
    </source>
</evidence>
<protein>
    <submittedName>
        <fullName evidence="2">Ferritin-like domain-containing protein</fullName>
    </submittedName>
</protein>
<dbReference type="RefSeq" id="WP_254087027.1">
    <property type="nucleotide sequence ID" value="NZ_JAHESE010000034.1"/>
</dbReference>
<dbReference type="InterPro" id="IPR012347">
    <property type="entry name" value="Ferritin-like"/>
</dbReference>
<dbReference type="PANTHER" id="PTHR30565">
    <property type="entry name" value="PROTEIN YCIF"/>
    <property type="match status" value="1"/>
</dbReference>
<evidence type="ECO:0000313" key="2">
    <source>
        <dbReference type="EMBL" id="MBT1711455.1"/>
    </source>
</evidence>